<dbReference type="Pfam" id="PF00285">
    <property type="entry name" value="Citrate_synt"/>
    <property type="match status" value="1"/>
</dbReference>
<dbReference type="Gene3D" id="1.10.230.10">
    <property type="entry name" value="Cytochrome P450-Terp, domain 2"/>
    <property type="match status" value="1"/>
</dbReference>
<dbReference type="InterPro" id="IPR036969">
    <property type="entry name" value="Citrate_synthase_sf"/>
</dbReference>
<dbReference type="InterPro" id="IPR016143">
    <property type="entry name" value="Citrate_synth-like_sm_a-sub"/>
</dbReference>
<dbReference type="SUPFAM" id="SSF48256">
    <property type="entry name" value="Citrate synthase"/>
    <property type="match status" value="1"/>
</dbReference>
<dbReference type="Gene3D" id="1.10.580.10">
    <property type="entry name" value="Citrate Synthase, domain 1"/>
    <property type="match status" value="2"/>
</dbReference>
<keyword evidence="4" id="KW-0808">Transferase</keyword>
<dbReference type="NCBIfam" id="NF004868">
    <property type="entry name" value="PRK06224.1-5"/>
    <property type="match status" value="1"/>
</dbReference>
<dbReference type="PANTHER" id="PTHR11739:SF4">
    <property type="entry name" value="CITRATE SYNTHASE, PEROXISOMAL"/>
    <property type="match status" value="1"/>
</dbReference>
<dbReference type="Proteomes" id="UP000316562">
    <property type="component" value="Unassembled WGS sequence"/>
</dbReference>
<dbReference type="GO" id="GO:0005975">
    <property type="term" value="P:carbohydrate metabolic process"/>
    <property type="evidence" value="ECO:0007669"/>
    <property type="project" value="TreeGrafter"/>
</dbReference>
<dbReference type="CDD" id="cd06100">
    <property type="entry name" value="CCL_ACL-C"/>
    <property type="match status" value="1"/>
</dbReference>
<dbReference type="NCBIfam" id="NF004866">
    <property type="entry name" value="PRK06224.1-3"/>
    <property type="match status" value="1"/>
</dbReference>
<comment type="caution">
    <text evidence="5">The sequence shown here is derived from an EMBL/GenBank/DDBJ whole genome shotgun (WGS) entry which is preliminary data.</text>
</comment>
<dbReference type="GO" id="GO:0006099">
    <property type="term" value="P:tricarboxylic acid cycle"/>
    <property type="evidence" value="ECO:0007669"/>
    <property type="project" value="UniProtKB-UniPathway"/>
</dbReference>
<reference evidence="5 6" key="1">
    <citation type="journal article" date="2019" name="ISME J.">
        <title>Insights into ecological role of a new deltaproteobacterial order Candidatus Acidulodesulfobacterales by metagenomics and metatranscriptomics.</title>
        <authorList>
            <person name="Tan S."/>
            <person name="Liu J."/>
            <person name="Fang Y."/>
            <person name="Hedlund B.P."/>
            <person name="Lian Z.H."/>
            <person name="Huang L.Y."/>
            <person name="Li J.T."/>
            <person name="Huang L.N."/>
            <person name="Li W.J."/>
            <person name="Jiang H.C."/>
            <person name="Dong H.L."/>
            <person name="Shu W.S."/>
        </authorList>
    </citation>
    <scope>NUCLEOTIDE SEQUENCE [LARGE SCALE GENOMIC DNA]</scope>
    <source>
        <strain evidence="5">AP2</strain>
    </source>
</reference>
<evidence type="ECO:0000256" key="1">
    <source>
        <dbReference type="ARBA" id="ARBA00005163"/>
    </source>
</evidence>
<protein>
    <recommendedName>
        <fullName evidence="3">citrate synthase (unknown stereospecificity)</fullName>
        <ecNumber evidence="3">2.3.3.16</ecNumber>
    </recommendedName>
</protein>
<dbReference type="NCBIfam" id="NF004869">
    <property type="entry name" value="PRK06224.1-6"/>
    <property type="match status" value="1"/>
</dbReference>
<dbReference type="InterPro" id="IPR002020">
    <property type="entry name" value="Citrate_synthase"/>
</dbReference>
<sequence>MSDEKPKEWRTAITSNQDGKILIRGYNLDNLIGNKSYADVCFLLLKGEMPNQAEAKMLDAILVSSIDAGIAPPSAVAARTIFSGGNSLNAAVAGGILTLGDAHGGAIEKAAKLFQDELKDKDAKNINIGETAKKIVDDALKNKKRLAGYGHKLHSIDPRTTRLLTVAKSLNFGGVYVELAVAIAEEFKNKKPEQKLPLNVDGAIGAIMSDMGLDYRLGKGLFIIARSAGLVGQVFEEWLREKPFRRLRSDLHEYDGVPERPLPQD</sequence>
<evidence type="ECO:0000313" key="5">
    <source>
        <dbReference type="EMBL" id="RZD16480.1"/>
    </source>
</evidence>
<dbReference type="GO" id="GO:0005829">
    <property type="term" value="C:cytosol"/>
    <property type="evidence" value="ECO:0007669"/>
    <property type="project" value="TreeGrafter"/>
</dbReference>
<comment type="similarity">
    <text evidence="2">Belongs to the citrate synthase family.</text>
</comment>
<evidence type="ECO:0000256" key="2">
    <source>
        <dbReference type="ARBA" id="ARBA00010566"/>
    </source>
</evidence>
<dbReference type="AlphaFoldDB" id="A0A519BGU1"/>
<dbReference type="UniPathway" id="UPA00223">
    <property type="reaction ID" value="UER00717"/>
</dbReference>
<name>A0A519BGU1_ACIG2</name>
<keyword evidence="5" id="KW-0456">Lyase</keyword>
<dbReference type="InterPro" id="IPR016142">
    <property type="entry name" value="Citrate_synth-like_lrg_a-sub"/>
</dbReference>
<proteinExistence type="inferred from homology"/>
<dbReference type="GO" id="GO:0036440">
    <property type="term" value="F:citrate synthase activity"/>
    <property type="evidence" value="ECO:0007669"/>
    <property type="project" value="UniProtKB-EC"/>
</dbReference>
<evidence type="ECO:0000256" key="3">
    <source>
        <dbReference type="ARBA" id="ARBA00012972"/>
    </source>
</evidence>
<evidence type="ECO:0000256" key="4">
    <source>
        <dbReference type="ARBA" id="ARBA00022679"/>
    </source>
</evidence>
<organism evidence="5 6">
    <name type="scientific">Acididesulfobacter guangdongensis</name>
    <dbReference type="NCBI Taxonomy" id="2597225"/>
    <lineage>
        <taxon>Bacteria</taxon>
        <taxon>Deltaproteobacteria</taxon>
        <taxon>Candidatus Acidulodesulfobacterales</taxon>
        <taxon>Candidatus Acididesulfobacter</taxon>
    </lineage>
</organism>
<gene>
    <name evidence="5" type="ORF">EVJ46_05540</name>
</gene>
<dbReference type="GO" id="GO:0016829">
    <property type="term" value="F:lyase activity"/>
    <property type="evidence" value="ECO:0007669"/>
    <property type="project" value="UniProtKB-KW"/>
</dbReference>
<comment type="pathway">
    <text evidence="1">Carbohydrate metabolism; tricarboxylic acid cycle.</text>
</comment>
<dbReference type="PANTHER" id="PTHR11739">
    <property type="entry name" value="CITRATE SYNTHASE"/>
    <property type="match status" value="1"/>
</dbReference>
<accession>A0A519BGU1</accession>
<evidence type="ECO:0000313" key="6">
    <source>
        <dbReference type="Proteomes" id="UP000316562"/>
    </source>
</evidence>
<dbReference type="EC" id="2.3.3.16" evidence="3"/>
<dbReference type="EMBL" id="SGBC01000002">
    <property type="protein sequence ID" value="RZD16480.1"/>
    <property type="molecule type" value="Genomic_DNA"/>
</dbReference>